<reference evidence="1" key="2">
    <citation type="journal article" date="2015" name="Fish Shellfish Immunol.">
        <title>Early steps in the European eel (Anguilla anguilla)-Vibrio vulnificus interaction in the gills: Role of the RtxA13 toxin.</title>
        <authorList>
            <person name="Callol A."/>
            <person name="Pajuelo D."/>
            <person name="Ebbesson L."/>
            <person name="Teles M."/>
            <person name="MacKenzie S."/>
            <person name="Amaro C."/>
        </authorList>
    </citation>
    <scope>NUCLEOTIDE SEQUENCE</scope>
</reference>
<name>A0A0E9TJB0_ANGAN</name>
<sequence>MIILLILQVQQLFGSQHRHMTNYTIRD</sequence>
<dbReference type="AlphaFoldDB" id="A0A0E9TJB0"/>
<evidence type="ECO:0000313" key="1">
    <source>
        <dbReference type="EMBL" id="JAH53739.1"/>
    </source>
</evidence>
<organism evidence="1">
    <name type="scientific">Anguilla anguilla</name>
    <name type="common">European freshwater eel</name>
    <name type="synonym">Muraena anguilla</name>
    <dbReference type="NCBI Taxonomy" id="7936"/>
    <lineage>
        <taxon>Eukaryota</taxon>
        <taxon>Metazoa</taxon>
        <taxon>Chordata</taxon>
        <taxon>Craniata</taxon>
        <taxon>Vertebrata</taxon>
        <taxon>Euteleostomi</taxon>
        <taxon>Actinopterygii</taxon>
        <taxon>Neopterygii</taxon>
        <taxon>Teleostei</taxon>
        <taxon>Anguilliformes</taxon>
        <taxon>Anguillidae</taxon>
        <taxon>Anguilla</taxon>
    </lineage>
</organism>
<dbReference type="EMBL" id="GBXM01054838">
    <property type="protein sequence ID" value="JAH53739.1"/>
    <property type="molecule type" value="Transcribed_RNA"/>
</dbReference>
<protein>
    <submittedName>
        <fullName evidence="1">Uncharacterized protein</fullName>
    </submittedName>
</protein>
<reference evidence="1" key="1">
    <citation type="submission" date="2014-11" db="EMBL/GenBank/DDBJ databases">
        <authorList>
            <person name="Amaro Gonzalez C."/>
        </authorList>
    </citation>
    <scope>NUCLEOTIDE SEQUENCE</scope>
</reference>
<accession>A0A0E9TJB0</accession>
<proteinExistence type="predicted"/>